<name>A0A158QQP5_HAEPC</name>
<gene>
    <name evidence="1" type="ORF">HPLM_LOCUS15494</name>
</gene>
<organism evidence="3">
    <name type="scientific">Haemonchus placei</name>
    <name type="common">Barber's pole worm</name>
    <dbReference type="NCBI Taxonomy" id="6290"/>
    <lineage>
        <taxon>Eukaryota</taxon>
        <taxon>Metazoa</taxon>
        <taxon>Ecdysozoa</taxon>
        <taxon>Nematoda</taxon>
        <taxon>Chromadorea</taxon>
        <taxon>Rhabditida</taxon>
        <taxon>Rhabditina</taxon>
        <taxon>Rhabditomorpha</taxon>
        <taxon>Strongyloidea</taxon>
        <taxon>Trichostrongylidae</taxon>
        <taxon>Haemonchus</taxon>
    </lineage>
</organism>
<dbReference type="OrthoDB" id="5871012at2759"/>
<protein>
    <submittedName>
        <fullName evidence="1 3">Uncharacterized protein</fullName>
    </submittedName>
</protein>
<dbReference type="Proteomes" id="UP000268014">
    <property type="component" value="Unassembled WGS sequence"/>
</dbReference>
<dbReference type="AlphaFoldDB" id="A0A158QQP5"/>
<sequence length="293" mass="32522">MIYNTVVHQECTIEMIPRNPDRIPGSAEGRFSLSPLGVQSPSSVIAYDFSFLNETHTIQTESFGSQVEQTASWTECSLSTTNPNRIMSETLATSIPTDVVDSARDSRIPPGFTSTHSLNLIGDEVDDGTHSYASFDPMAGDDHDNSAVTHGSDPMIASISWRKHSLEDIKAINAHQRSFSAEDTLCNKENHYDRASIQNGLSFKKMDGNDSGNISGNVEFPLNGTTEEDRCEKIEPLERTLVAEEDRTLDMVDIESVQQEEIRRIEEAVNSLTEDLELPRASDQRISSTDEDY</sequence>
<proteinExistence type="predicted"/>
<dbReference type="WBParaSite" id="HPLM_0001550201-mRNA-1">
    <property type="protein sequence ID" value="HPLM_0001550201-mRNA-1"/>
    <property type="gene ID" value="HPLM_0001550201"/>
</dbReference>
<reference evidence="1 2" key="2">
    <citation type="submission" date="2018-11" db="EMBL/GenBank/DDBJ databases">
        <authorList>
            <consortium name="Pathogen Informatics"/>
        </authorList>
    </citation>
    <scope>NUCLEOTIDE SEQUENCE [LARGE SCALE GENOMIC DNA]</scope>
    <source>
        <strain evidence="1 2">MHpl1</strain>
    </source>
</reference>
<evidence type="ECO:0000313" key="3">
    <source>
        <dbReference type="WBParaSite" id="HPLM_0001550201-mRNA-1"/>
    </source>
</evidence>
<keyword evidence="2" id="KW-1185">Reference proteome</keyword>
<dbReference type="EMBL" id="UZAF01019002">
    <property type="protein sequence ID" value="VDO56799.1"/>
    <property type="molecule type" value="Genomic_DNA"/>
</dbReference>
<evidence type="ECO:0000313" key="1">
    <source>
        <dbReference type="EMBL" id="VDO56799.1"/>
    </source>
</evidence>
<evidence type="ECO:0000313" key="2">
    <source>
        <dbReference type="Proteomes" id="UP000268014"/>
    </source>
</evidence>
<accession>A0A158QQP5</accession>
<reference evidence="3" key="1">
    <citation type="submission" date="2016-04" db="UniProtKB">
        <authorList>
            <consortium name="WormBaseParasite"/>
        </authorList>
    </citation>
    <scope>IDENTIFICATION</scope>
</reference>